<dbReference type="PANTHER" id="PTHR20854:SF4">
    <property type="entry name" value="INOSITOL-1-MONOPHOSPHATASE-RELATED"/>
    <property type="match status" value="1"/>
</dbReference>
<dbReference type="EMBL" id="BLAF01000059">
    <property type="protein sequence ID" value="GES24939.1"/>
    <property type="molecule type" value="Genomic_DNA"/>
</dbReference>
<keyword evidence="4 5" id="KW-0460">Magnesium</keyword>
<comment type="caution">
    <text evidence="6">The sequence shown here is derived from an EMBL/GenBank/DDBJ whole genome shotgun (WGS) entry which is preliminary data.</text>
</comment>
<dbReference type="AlphaFoldDB" id="A0A5M3XY56"/>
<dbReference type="Proteomes" id="UP000377595">
    <property type="component" value="Unassembled WGS sequence"/>
</dbReference>
<reference evidence="6 7" key="1">
    <citation type="submission" date="2019-10" db="EMBL/GenBank/DDBJ databases">
        <title>Whole genome shotgun sequence of Acrocarpospora pleiomorpha NBRC 16267.</title>
        <authorList>
            <person name="Ichikawa N."/>
            <person name="Kimura A."/>
            <person name="Kitahashi Y."/>
            <person name="Komaki H."/>
            <person name="Oguchi A."/>
        </authorList>
    </citation>
    <scope>NUCLEOTIDE SEQUENCE [LARGE SCALE GENOMIC DNA]</scope>
    <source>
        <strain evidence="6 7">NBRC 16267</strain>
    </source>
</reference>
<feature type="binding site" evidence="5">
    <location>
        <position position="229"/>
    </location>
    <ligand>
        <name>Mg(2+)</name>
        <dbReference type="ChEBI" id="CHEBI:18420"/>
        <label>1</label>
        <note>catalytic</note>
    </ligand>
</feature>
<proteinExistence type="predicted"/>
<keyword evidence="7" id="KW-1185">Reference proteome</keyword>
<evidence type="ECO:0000313" key="6">
    <source>
        <dbReference type="EMBL" id="GES24939.1"/>
    </source>
</evidence>
<comment type="cofactor">
    <cofactor evidence="5">
        <name>Mg(2+)</name>
        <dbReference type="ChEBI" id="CHEBI:18420"/>
    </cofactor>
</comment>
<protein>
    <recommendedName>
        <fullName evidence="2">inositol-phosphate phosphatase</fullName>
        <ecNumber evidence="2">3.1.3.25</ecNumber>
    </recommendedName>
</protein>
<dbReference type="GO" id="GO:0046872">
    <property type="term" value="F:metal ion binding"/>
    <property type="evidence" value="ECO:0007669"/>
    <property type="project" value="UniProtKB-KW"/>
</dbReference>
<dbReference type="PROSITE" id="PS00630">
    <property type="entry name" value="IMP_2"/>
    <property type="match status" value="1"/>
</dbReference>
<feature type="binding site" evidence="5">
    <location>
        <position position="97"/>
    </location>
    <ligand>
        <name>Mg(2+)</name>
        <dbReference type="ChEBI" id="CHEBI:18420"/>
        <label>1</label>
        <note>catalytic</note>
    </ligand>
</feature>
<dbReference type="GO" id="GO:0008934">
    <property type="term" value="F:inositol monophosphate 1-phosphatase activity"/>
    <property type="evidence" value="ECO:0007669"/>
    <property type="project" value="TreeGrafter"/>
</dbReference>
<dbReference type="GO" id="GO:0006020">
    <property type="term" value="P:inositol metabolic process"/>
    <property type="evidence" value="ECO:0007669"/>
    <property type="project" value="TreeGrafter"/>
</dbReference>
<evidence type="ECO:0000256" key="5">
    <source>
        <dbReference type="PIRSR" id="PIRSR600760-2"/>
    </source>
</evidence>
<evidence type="ECO:0000256" key="1">
    <source>
        <dbReference type="ARBA" id="ARBA00001033"/>
    </source>
</evidence>
<evidence type="ECO:0000313" key="7">
    <source>
        <dbReference type="Proteomes" id="UP000377595"/>
    </source>
</evidence>
<dbReference type="SUPFAM" id="SSF56655">
    <property type="entry name" value="Carbohydrate phosphatase"/>
    <property type="match status" value="1"/>
</dbReference>
<evidence type="ECO:0000256" key="4">
    <source>
        <dbReference type="ARBA" id="ARBA00022842"/>
    </source>
</evidence>
<dbReference type="Pfam" id="PF00459">
    <property type="entry name" value="Inositol_P"/>
    <property type="match status" value="1"/>
</dbReference>
<comment type="catalytic activity">
    <reaction evidence="1">
        <text>a myo-inositol phosphate + H2O = myo-inositol + phosphate</text>
        <dbReference type="Rhea" id="RHEA:24056"/>
        <dbReference type="ChEBI" id="CHEBI:15377"/>
        <dbReference type="ChEBI" id="CHEBI:17268"/>
        <dbReference type="ChEBI" id="CHEBI:43474"/>
        <dbReference type="ChEBI" id="CHEBI:84139"/>
        <dbReference type="EC" id="3.1.3.25"/>
    </reaction>
</comment>
<dbReference type="GO" id="GO:0007165">
    <property type="term" value="P:signal transduction"/>
    <property type="evidence" value="ECO:0007669"/>
    <property type="project" value="TreeGrafter"/>
</dbReference>
<keyword evidence="3 5" id="KW-0479">Metal-binding</keyword>
<evidence type="ECO:0000256" key="2">
    <source>
        <dbReference type="ARBA" id="ARBA00013106"/>
    </source>
</evidence>
<dbReference type="InterPro" id="IPR000760">
    <property type="entry name" value="Inositol_monophosphatase-like"/>
</dbReference>
<feature type="binding site" evidence="5">
    <location>
        <position position="100"/>
    </location>
    <ligand>
        <name>Mg(2+)</name>
        <dbReference type="ChEBI" id="CHEBI:18420"/>
        <label>1</label>
        <note>catalytic</note>
    </ligand>
</feature>
<dbReference type="Gene3D" id="3.30.540.10">
    <property type="entry name" value="Fructose-1,6-Bisphosphatase, subunit A, domain 1"/>
    <property type="match status" value="1"/>
</dbReference>
<organism evidence="6 7">
    <name type="scientific">Acrocarpospora pleiomorpha</name>
    <dbReference type="NCBI Taxonomy" id="90975"/>
    <lineage>
        <taxon>Bacteria</taxon>
        <taxon>Bacillati</taxon>
        <taxon>Actinomycetota</taxon>
        <taxon>Actinomycetes</taxon>
        <taxon>Streptosporangiales</taxon>
        <taxon>Streptosporangiaceae</taxon>
        <taxon>Acrocarpospora</taxon>
    </lineage>
</organism>
<feature type="binding site" evidence="5">
    <location>
        <position position="80"/>
    </location>
    <ligand>
        <name>Mg(2+)</name>
        <dbReference type="ChEBI" id="CHEBI:18420"/>
        <label>1</label>
        <note>catalytic</note>
    </ligand>
</feature>
<dbReference type="InterPro" id="IPR020550">
    <property type="entry name" value="Inositol_monophosphatase_CS"/>
</dbReference>
<dbReference type="PRINTS" id="PR00377">
    <property type="entry name" value="IMPHPHTASES"/>
</dbReference>
<feature type="binding site" evidence="5">
    <location>
        <position position="99"/>
    </location>
    <ligand>
        <name>Mg(2+)</name>
        <dbReference type="ChEBI" id="CHEBI:18420"/>
        <label>1</label>
        <note>catalytic</note>
    </ligand>
</feature>
<dbReference type="RefSeq" id="WP_155349741.1">
    <property type="nucleotide sequence ID" value="NZ_BAAAHM010000034.1"/>
</dbReference>
<name>A0A5M3XY56_9ACTN</name>
<dbReference type="GO" id="GO:0046854">
    <property type="term" value="P:phosphatidylinositol phosphate biosynthetic process"/>
    <property type="evidence" value="ECO:0007669"/>
    <property type="project" value="InterPro"/>
</dbReference>
<accession>A0A5M3XY56</accession>
<sequence>MSDAALARAVSGPDHPLTVLEVALQAARAGAAVVALADRPRSARAKEARGDVVTDIDVAAERAITSELARTRPGDRVIGEESGVNESDAPTLEWYVDPIDGTTNFLLGLPHYAVSVAAYSPVLAHWIAGVVITPALRITYGAARGYGAWAETDEGRQALSACCAPGAPRILATGLSYDADLRATQVEDLSRALHGFDDVRALGSAALALCAVAAGHVDSYVESDLYVYDWAAGALIAEEAGATVVRPPLTRGGISAQVRRSG</sequence>
<dbReference type="OrthoDB" id="9772456at2"/>
<evidence type="ECO:0000256" key="3">
    <source>
        <dbReference type="ARBA" id="ARBA00022723"/>
    </source>
</evidence>
<dbReference type="PANTHER" id="PTHR20854">
    <property type="entry name" value="INOSITOL MONOPHOSPHATASE"/>
    <property type="match status" value="1"/>
</dbReference>
<gene>
    <name evidence="6" type="ORF">Aple_078380</name>
</gene>
<dbReference type="Gene3D" id="3.40.190.80">
    <property type="match status" value="1"/>
</dbReference>
<dbReference type="EC" id="3.1.3.25" evidence="2"/>